<dbReference type="AlphaFoldDB" id="A0A5J4QZN1"/>
<dbReference type="EMBL" id="SNRY01002010">
    <property type="protein sequence ID" value="KAA6327327.1"/>
    <property type="molecule type" value="Genomic_DNA"/>
</dbReference>
<comment type="caution">
    <text evidence="1">The sequence shown here is derived from an EMBL/GenBank/DDBJ whole genome shotgun (WGS) entry which is preliminary data.</text>
</comment>
<organism evidence="1">
    <name type="scientific">termite gut metagenome</name>
    <dbReference type="NCBI Taxonomy" id="433724"/>
    <lineage>
        <taxon>unclassified sequences</taxon>
        <taxon>metagenomes</taxon>
        <taxon>organismal metagenomes</taxon>
    </lineage>
</organism>
<accession>A0A5J4QZN1</accession>
<evidence type="ECO:0000313" key="1">
    <source>
        <dbReference type="EMBL" id="KAA6327327.1"/>
    </source>
</evidence>
<name>A0A5J4QZN1_9ZZZZ</name>
<reference evidence="1" key="1">
    <citation type="submission" date="2019-03" db="EMBL/GenBank/DDBJ databases">
        <title>Single cell metagenomics reveals metabolic interactions within the superorganism composed of flagellate Streblomastix strix and complex community of Bacteroidetes bacteria on its surface.</title>
        <authorList>
            <person name="Treitli S.C."/>
            <person name="Kolisko M."/>
            <person name="Husnik F."/>
            <person name="Keeling P."/>
            <person name="Hampl V."/>
        </authorList>
    </citation>
    <scope>NUCLEOTIDE SEQUENCE</scope>
    <source>
        <strain evidence="1">STM</strain>
    </source>
</reference>
<gene>
    <name evidence="1" type="ORF">EZS27_023672</name>
</gene>
<proteinExistence type="predicted"/>
<protein>
    <submittedName>
        <fullName evidence="1">Uncharacterized protein</fullName>
    </submittedName>
</protein>
<sequence length="31" mass="3286">MAGATFAVALLTGDHMGHPYCEIKYTVCGMP</sequence>